<feature type="transmembrane region" description="Helical" evidence="6">
    <location>
        <begin position="353"/>
        <end position="375"/>
    </location>
</feature>
<feature type="transmembrane region" description="Helical" evidence="6">
    <location>
        <begin position="39"/>
        <end position="55"/>
    </location>
</feature>
<evidence type="ECO:0000313" key="9">
    <source>
        <dbReference type="Proteomes" id="UP000229757"/>
    </source>
</evidence>
<evidence type="ECO:0000256" key="6">
    <source>
        <dbReference type="SAM" id="Phobius"/>
    </source>
</evidence>
<evidence type="ECO:0000259" key="7">
    <source>
        <dbReference type="SMART" id="SM00849"/>
    </source>
</evidence>
<dbReference type="PANTHER" id="PTHR30619">
    <property type="entry name" value="DNA INTERNALIZATION/COMPETENCE PROTEIN COMEC/REC2"/>
    <property type="match status" value="1"/>
</dbReference>
<dbReference type="InterPro" id="IPR036866">
    <property type="entry name" value="RibonucZ/Hydroxyglut_hydro"/>
</dbReference>
<accession>A0A2K8KPW1</accession>
<dbReference type="SMART" id="SM00849">
    <property type="entry name" value="Lactamase_B"/>
    <property type="match status" value="1"/>
</dbReference>
<feature type="transmembrane region" description="Helical" evidence="6">
    <location>
        <begin position="436"/>
        <end position="455"/>
    </location>
</feature>
<organism evidence="8 9">
    <name type="scientific">Reinekea forsetii</name>
    <dbReference type="NCBI Taxonomy" id="1336806"/>
    <lineage>
        <taxon>Bacteria</taxon>
        <taxon>Pseudomonadati</taxon>
        <taxon>Pseudomonadota</taxon>
        <taxon>Gammaproteobacteria</taxon>
        <taxon>Oceanospirillales</taxon>
        <taxon>Saccharospirillaceae</taxon>
        <taxon>Reinekea</taxon>
    </lineage>
</organism>
<evidence type="ECO:0000256" key="3">
    <source>
        <dbReference type="ARBA" id="ARBA00022692"/>
    </source>
</evidence>
<keyword evidence="3 6" id="KW-0812">Transmembrane</keyword>
<feature type="transmembrane region" description="Helical" evidence="6">
    <location>
        <begin position="382"/>
        <end position="405"/>
    </location>
</feature>
<feature type="transmembrane region" description="Helical" evidence="6">
    <location>
        <begin position="283"/>
        <end position="312"/>
    </location>
</feature>
<dbReference type="SUPFAM" id="SSF56281">
    <property type="entry name" value="Metallo-hydrolase/oxidoreductase"/>
    <property type="match status" value="1"/>
</dbReference>
<evidence type="ECO:0000313" key="8">
    <source>
        <dbReference type="EMBL" id="ATX76800.1"/>
    </source>
</evidence>
<dbReference type="KEGG" id="rfo:REIFOR_01655"/>
<reference evidence="8 9" key="1">
    <citation type="journal article" date="2017" name="Environ. Microbiol.">
        <title>Genomic and physiological analyses of 'Reinekea forsetii' reveal a versatile opportunistic lifestyle during spring algae blooms.</title>
        <authorList>
            <person name="Avci B."/>
            <person name="Hahnke R.L."/>
            <person name="Chafee M."/>
            <person name="Fischer T."/>
            <person name="Gruber-Vodicka H."/>
            <person name="Tegetmeyer H.E."/>
            <person name="Harder J."/>
            <person name="Fuchs B.M."/>
            <person name="Amann R.I."/>
            <person name="Teeling H."/>
        </authorList>
    </citation>
    <scope>NUCLEOTIDE SEQUENCE [LARGE SCALE GENOMIC DNA]</scope>
    <source>
        <strain evidence="8 9">Hel1_31_D35</strain>
    </source>
</reference>
<sequence length="732" mass="81971">MFITALLLSLISTWYYLGFWPALALLAVGSLVPIRRRRGLFFASVGLGILVLGQLERTSAHVLPRSWVHQRVPLTVCLEQPPKPYLDYSSAMARVVEQPEALSLRRVRLTLPIALEPSTLLAGHCLRGDFQVRQPFGYIIPGAFNADSFNFATRIDAKASLKTLHQQDYRPTLAQSLYHQRQGLFDDAASLELWRALALGWSAALSSELRTDLAQNQLVHLLVVSGMHIGFVSLMVLALVNGVAWLCAGRLMIPQTHRYLVVLTIVAAYVALLGWPVPATRALLMALLPVVLVQVGWQVPWYSGLTVAAIGLTLMRPEAWLGLGAWLSFSSVLIILLLWRWRLIATRHWLLKLVLFQVFMSLSILPWALVFGFYLNPLAALVNLLVTPCLALLLLPLALAILLLGRSELVPPFEWGVEMLIRVMAWAGDFGTLLPWWPLLTVVLATSLLMLFAWLPDRRFKLVLGLLFGLGFMTFHLASEPRATRRVTVFDVGHGQAVLIEHNDDRWLYDTGGQSGVTSLFERNLARRVRSLSGLVVSHSDIDHAAGADFILTRDPQLVTWAGQPRTLTTVPAARSAWRNCHRAGQLNDFLRFIPIPSVLMDTDNNHSCILVYDSGFGRVLITGDASKRIEYFILQQHPELFPFDMIVLGHHGSASSSAQDWLTANRSALFILSSADRARPRWPSPMLLSWFNQPQRRLLSTAKVGTIQVTFGAQGMRYRSWDSAFRKRLIY</sequence>
<dbReference type="GO" id="GO:0005886">
    <property type="term" value="C:plasma membrane"/>
    <property type="evidence" value="ECO:0007669"/>
    <property type="project" value="UniProtKB-SubCell"/>
</dbReference>
<evidence type="ECO:0000256" key="2">
    <source>
        <dbReference type="ARBA" id="ARBA00022475"/>
    </source>
</evidence>
<dbReference type="EMBL" id="CP011797">
    <property type="protein sequence ID" value="ATX76800.1"/>
    <property type="molecule type" value="Genomic_DNA"/>
</dbReference>
<keyword evidence="4 6" id="KW-1133">Transmembrane helix</keyword>
<dbReference type="Proteomes" id="UP000229757">
    <property type="component" value="Chromosome"/>
</dbReference>
<dbReference type="NCBIfam" id="TIGR00360">
    <property type="entry name" value="ComEC_N-term"/>
    <property type="match status" value="1"/>
</dbReference>
<gene>
    <name evidence="8" type="ORF">REIFOR_01655</name>
</gene>
<feature type="transmembrane region" description="Helical" evidence="6">
    <location>
        <begin position="259"/>
        <end position="277"/>
    </location>
</feature>
<feature type="transmembrane region" description="Helical" evidence="6">
    <location>
        <begin position="462"/>
        <end position="479"/>
    </location>
</feature>
<dbReference type="PANTHER" id="PTHR30619:SF1">
    <property type="entry name" value="RECOMBINATION PROTEIN 2"/>
    <property type="match status" value="1"/>
</dbReference>
<evidence type="ECO:0000256" key="4">
    <source>
        <dbReference type="ARBA" id="ARBA00022989"/>
    </source>
</evidence>
<dbReference type="Gene3D" id="3.60.15.10">
    <property type="entry name" value="Ribonuclease Z/Hydroxyacylglutathione hydrolase-like"/>
    <property type="match status" value="1"/>
</dbReference>
<dbReference type="AlphaFoldDB" id="A0A2K8KPW1"/>
<name>A0A2K8KPW1_9GAMM</name>
<dbReference type="Pfam" id="PF03772">
    <property type="entry name" value="Competence"/>
    <property type="match status" value="1"/>
</dbReference>
<keyword evidence="5 6" id="KW-0472">Membrane</keyword>
<evidence type="ECO:0000256" key="1">
    <source>
        <dbReference type="ARBA" id="ARBA00004651"/>
    </source>
</evidence>
<feature type="transmembrane region" description="Helical" evidence="6">
    <location>
        <begin position="14"/>
        <end position="32"/>
    </location>
</feature>
<feature type="transmembrane region" description="Helical" evidence="6">
    <location>
        <begin position="218"/>
        <end position="247"/>
    </location>
</feature>
<feature type="transmembrane region" description="Helical" evidence="6">
    <location>
        <begin position="319"/>
        <end position="341"/>
    </location>
</feature>
<comment type="subcellular location">
    <subcellularLocation>
        <location evidence="1">Cell membrane</location>
        <topology evidence="1">Multi-pass membrane protein</topology>
    </subcellularLocation>
</comment>
<dbReference type="InterPro" id="IPR001279">
    <property type="entry name" value="Metallo-B-lactamas"/>
</dbReference>
<keyword evidence="9" id="KW-1185">Reference proteome</keyword>
<keyword evidence="2" id="KW-1003">Cell membrane</keyword>
<evidence type="ECO:0000256" key="5">
    <source>
        <dbReference type="ARBA" id="ARBA00023136"/>
    </source>
</evidence>
<feature type="domain" description="Metallo-beta-lactamase" evidence="7">
    <location>
        <begin position="494"/>
        <end position="651"/>
    </location>
</feature>
<dbReference type="Pfam" id="PF00753">
    <property type="entry name" value="Lactamase_B"/>
    <property type="match status" value="1"/>
</dbReference>
<proteinExistence type="predicted"/>
<dbReference type="InterPro" id="IPR004477">
    <property type="entry name" value="ComEC_N"/>
</dbReference>
<protein>
    <submittedName>
        <fullName evidence="8">DNA internalization-related protein competence protein ComEC/Rec2</fullName>
    </submittedName>
</protein>
<dbReference type="InterPro" id="IPR052159">
    <property type="entry name" value="Competence_DNA_uptake"/>
</dbReference>